<name>A0ABV7HNI9_9GAMM</name>
<dbReference type="Gene3D" id="3.90.226.10">
    <property type="entry name" value="2-enoyl-CoA Hydratase, Chain A, domain 1"/>
    <property type="match status" value="1"/>
</dbReference>
<gene>
    <name evidence="4" type="ORF">ACFOEB_00640</name>
</gene>
<evidence type="ECO:0000313" key="5">
    <source>
        <dbReference type="Proteomes" id="UP001595548"/>
    </source>
</evidence>
<reference evidence="5" key="1">
    <citation type="journal article" date="2019" name="Int. J. Syst. Evol. Microbiol.">
        <title>The Global Catalogue of Microorganisms (GCM) 10K type strain sequencing project: providing services to taxonomists for standard genome sequencing and annotation.</title>
        <authorList>
            <consortium name="The Broad Institute Genomics Platform"/>
            <consortium name="The Broad Institute Genome Sequencing Center for Infectious Disease"/>
            <person name="Wu L."/>
            <person name="Ma J."/>
        </authorList>
    </citation>
    <scope>NUCLEOTIDE SEQUENCE [LARGE SCALE GENOMIC DNA]</scope>
    <source>
        <strain evidence="5">KCTC 52141</strain>
    </source>
</reference>
<protein>
    <submittedName>
        <fullName evidence="4">Enoyl-CoA hydratase</fullName>
    </submittedName>
</protein>
<dbReference type="CDD" id="cd06558">
    <property type="entry name" value="crotonase-like"/>
    <property type="match status" value="1"/>
</dbReference>
<dbReference type="EMBL" id="JBHRTL010000001">
    <property type="protein sequence ID" value="MFC3153695.1"/>
    <property type="molecule type" value="Genomic_DNA"/>
</dbReference>
<evidence type="ECO:0000256" key="2">
    <source>
        <dbReference type="ARBA" id="ARBA00023140"/>
    </source>
</evidence>
<evidence type="ECO:0000313" key="4">
    <source>
        <dbReference type="EMBL" id="MFC3153695.1"/>
    </source>
</evidence>
<dbReference type="InterPro" id="IPR051053">
    <property type="entry name" value="ECH/Chromodomain_protein"/>
</dbReference>
<accession>A0ABV7HNI9</accession>
<comment type="caution">
    <text evidence="4">The sequence shown here is derived from an EMBL/GenBank/DDBJ whole genome shotgun (WGS) entry which is preliminary data.</text>
</comment>
<proteinExistence type="predicted"/>
<dbReference type="SUPFAM" id="SSF52096">
    <property type="entry name" value="ClpP/crotonase"/>
    <property type="match status" value="1"/>
</dbReference>
<dbReference type="RefSeq" id="WP_382413584.1">
    <property type="nucleotide sequence ID" value="NZ_AP031500.1"/>
</dbReference>
<dbReference type="InterPro" id="IPR001753">
    <property type="entry name" value="Enoyl-CoA_hydra/iso"/>
</dbReference>
<evidence type="ECO:0000256" key="1">
    <source>
        <dbReference type="ARBA" id="ARBA00004275"/>
    </source>
</evidence>
<evidence type="ECO:0000256" key="3">
    <source>
        <dbReference type="ARBA" id="ARBA00023235"/>
    </source>
</evidence>
<organism evidence="4 5">
    <name type="scientific">Gilvimarinus japonicus</name>
    <dbReference type="NCBI Taxonomy" id="1796469"/>
    <lineage>
        <taxon>Bacteria</taxon>
        <taxon>Pseudomonadati</taxon>
        <taxon>Pseudomonadota</taxon>
        <taxon>Gammaproteobacteria</taxon>
        <taxon>Cellvibrionales</taxon>
        <taxon>Cellvibrionaceae</taxon>
        <taxon>Gilvimarinus</taxon>
    </lineage>
</organism>
<dbReference type="PANTHER" id="PTHR43684">
    <property type="match status" value="1"/>
</dbReference>
<sequence length="260" mass="28349">MNLPLQLCQEVHAECVRSVLKIQINRPAQKNALSLAMYQSLADALAWAQTADEVRVVRITGSGDSFTAGNDLADFMSAPELTQDHPARQFMRAVMGLHKPLVAEVNGAAVGIGTTLLLHCDLVYACEDAFFQLPFVKLGLCPEFGASALLAERVGVARAREMLMLGEPILAPDAHRFGLINEVYSDERLEGEVDWVCRELVNRPPQALAVTKHLLRAGDQIDLEAVIEAELVEFAKCLNGDECRAAVQKIMSGNKTPGNK</sequence>
<dbReference type="Pfam" id="PF00378">
    <property type="entry name" value="ECH_1"/>
    <property type="match status" value="1"/>
</dbReference>
<keyword evidence="3" id="KW-0413">Isomerase</keyword>
<dbReference type="PANTHER" id="PTHR43684:SF1">
    <property type="entry name" value="ENOYL-COA DELTA ISOMERASE 2"/>
    <property type="match status" value="1"/>
</dbReference>
<dbReference type="InterPro" id="IPR029045">
    <property type="entry name" value="ClpP/crotonase-like_dom_sf"/>
</dbReference>
<keyword evidence="2" id="KW-0576">Peroxisome</keyword>
<dbReference type="Proteomes" id="UP001595548">
    <property type="component" value="Unassembled WGS sequence"/>
</dbReference>
<comment type="subcellular location">
    <subcellularLocation>
        <location evidence="1">Peroxisome</location>
    </subcellularLocation>
</comment>
<keyword evidence="5" id="KW-1185">Reference proteome</keyword>